<dbReference type="SUPFAM" id="SSF81321">
    <property type="entry name" value="Family A G protein-coupled receptor-like"/>
    <property type="match status" value="1"/>
</dbReference>
<keyword evidence="15" id="KW-1185">Reference proteome</keyword>
<keyword evidence="7 12" id="KW-0472">Membrane</keyword>
<evidence type="ECO:0000256" key="2">
    <source>
        <dbReference type="ARBA" id="ARBA00010663"/>
    </source>
</evidence>
<reference evidence="14 15" key="1">
    <citation type="submission" date="2022-05" db="EMBL/GenBank/DDBJ databases">
        <authorList>
            <consortium name="Genoscope - CEA"/>
            <person name="William W."/>
        </authorList>
    </citation>
    <scope>NUCLEOTIDE SEQUENCE [LARGE SCALE GENOMIC DNA]</scope>
</reference>
<dbReference type="Pfam" id="PF00001">
    <property type="entry name" value="7tm_1"/>
    <property type="match status" value="1"/>
</dbReference>
<keyword evidence="5 12" id="KW-1133">Transmembrane helix</keyword>
<dbReference type="PROSITE" id="PS50262">
    <property type="entry name" value="G_PROTEIN_RECEP_F1_2"/>
    <property type="match status" value="1"/>
</dbReference>
<evidence type="ECO:0000256" key="6">
    <source>
        <dbReference type="ARBA" id="ARBA00023040"/>
    </source>
</evidence>
<dbReference type="CDD" id="cd00637">
    <property type="entry name" value="7tm_classA_rhodopsin-like"/>
    <property type="match status" value="1"/>
</dbReference>
<evidence type="ECO:0000313" key="15">
    <source>
        <dbReference type="Proteomes" id="UP001159405"/>
    </source>
</evidence>
<feature type="transmembrane region" description="Helical" evidence="12">
    <location>
        <begin position="316"/>
        <end position="335"/>
    </location>
</feature>
<keyword evidence="8 10" id="KW-0675">Receptor</keyword>
<comment type="caution">
    <text evidence="14">The sequence shown here is derived from an EMBL/GenBank/DDBJ whole genome shotgun (WGS) entry which is preliminary data.</text>
</comment>
<feature type="region of interest" description="Disordered" evidence="11">
    <location>
        <begin position="365"/>
        <end position="384"/>
    </location>
</feature>
<evidence type="ECO:0000256" key="4">
    <source>
        <dbReference type="ARBA" id="ARBA00022692"/>
    </source>
</evidence>
<evidence type="ECO:0000259" key="13">
    <source>
        <dbReference type="PROSITE" id="PS50262"/>
    </source>
</evidence>
<dbReference type="PANTHER" id="PTHR22752">
    <property type="entry name" value="G PROTEIN-COUPLED RECEPTOR"/>
    <property type="match status" value="1"/>
</dbReference>
<dbReference type="InterPro" id="IPR000276">
    <property type="entry name" value="GPCR_Rhodpsn"/>
</dbReference>
<feature type="transmembrane region" description="Helical" evidence="12">
    <location>
        <begin position="12"/>
        <end position="34"/>
    </location>
</feature>
<comment type="subcellular location">
    <subcellularLocation>
        <location evidence="1">Cell membrane</location>
        <topology evidence="1">Multi-pass membrane protein</topology>
    </subcellularLocation>
</comment>
<evidence type="ECO:0000256" key="9">
    <source>
        <dbReference type="ARBA" id="ARBA00023224"/>
    </source>
</evidence>
<dbReference type="Gene3D" id="1.20.1070.10">
    <property type="entry name" value="Rhodopsin 7-helix transmembrane proteins"/>
    <property type="match status" value="1"/>
</dbReference>
<dbReference type="PRINTS" id="PR00237">
    <property type="entry name" value="GPCRRHODOPSN"/>
</dbReference>
<evidence type="ECO:0000256" key="3">
    <source>
        <dbReference type="ARBA" id="ARBA00022475"/>
    </source>
</evidence>
<evidence type="ECO:0000256" key="12">
    <source>
        <dbReference type="SAM" id="Phobius"/>
    </source>
</evidence>
<dbReference type="InterPro" id="IPR017452">
    <property type="entry name" value="GPCR_Rhodpsn_7TM"/>
</dbReference>
<feature type="transmembrane region" description="Helical" evidence="12">
    <location>
        <begin position="83"/>
        <end position="104"/>
    </location>
</feature>
<keyword evidence="9 10" id="KW-0807">Transducer</keyword>
<name>A0ABN8RJF3_9CNID</name>
<feature type="transmembrane region" description="Helical" evidence="12">
    <location>
        <begin position="284"/>
        <end position="304"/>
    </location>
</feature>
<dbReference type="Proteomes" id="UP001159405">
    <property type="component" value="Unassembled WGS sequence"/>
</dbReference>
<organism evidence="14 15">
    <name type="scientific">Porites lobata</name>
    <dbReference type="NCBI Taxonomy" id="104759"/>
    <lineage>
        <taxon>Eukaryota</taxon>
        <taxon>Metazoa</taxon>
        <taxon>Cnidaria</taxon>
        <taxon>Anthozoa</taxon>
        <taxon>Hexacorallia</taxon>
        <taxon>Scleractinia</taxon>
        <taxon>Fungiina</taxon>
        <taxon>Poritidae</taxon>
        <taxon>Porites</taxon>
    </lineage>
</organism>
<keyword evidence="6 10" id="KW-0297">G-protein coupled receptor</keyword>
<dbReference type="EMBL" id="CALNXK010000255">
    <property type="protein sequence ID" value="CAH3179371.1"/>
    <property type="molecule type" value="Genomic_DNA"/>
</dbReference>
<dbReference type="PRINTS" id="PR01012">
    <property type="entry name" value="NRPEPTIDEYR"/>
</dbReference>
<sequence>MTLSILVTISEVTTLCFICLAASIGNVSLFLIVYKNPNLRTITNMFILNLAAADILVSMLSMPVTIITIVNGCWVFGHTACVVLGYFTMLSFIASVMSLGMIAINRYFYIVKWNTYTINFTKTKALLYAAGVWFVSMSLASPPLLGWAEYRFIPGKSYCFVYWPSNVYFMYFMITVCFFGPLSVMAFSYYNILNFTKNIRIKVSRNNLTPNPRLLETQGVNEMQSKLAPCIVKLDNGCNVNEAEVLETMENKSPLTRFNSHPSGKSKSQKPRLTPDEEKMTNTFLLVLALFIICWAPFAITMFFDVYYPRPLPRPIDTISLLLGYLNSMCNPVLYGMRNSAFKQGFVNLYSWFIPEQFRHRYSGHKVGPQMKTNPRSQDAEETS</sequence>
<feature type="transmembrane region" description="Helical" evidence="12">
    <location>
        <begin position="46"/>
        <end position="77"/>
    </location>
</feature>
<dbReference type="PANTHER" id="PTHR22752:SF14">
    <property type="entry name" value="G-PROTEIN COUPLED RECEPTORS FAMILY 1 PROFILE DOMAIN-CONTAINING PROTEIN"/>
    <property type="match status" value="1"/>
</dbReference>
<dbReference type="InterPro" id="IPR000611">
    <property type="entry name" value="NPY_rcpt"/>
</dbReference>
<feature type="domain" description="G-protein coupled receptors family 1 profile" evidence="13">
    <location>
        <begin position="25"/>
        <end position="335"/>
    </location>
</feature>
<dbReference type="PROSITE" id="PS00237">
    <property type="entry name" value="G_PROTEIN_RECEP_F1_1"/>
    <property type="match status" value="1"/>
</dbReference>
<evidence type="ECO:0000256" key="1">
    <source>
        <dbReference type="ARBA" id="ARBA00004651"/>
    </source>
</evidence>
<keyword evidence="3" id="KW-1003">Cell membrane</keyword>
<feature type="compositionally biased region" description="Polar residues" evidence="11">
    <location>
        <begin position="254"/>
        <end position="266"/>
    </location>
</feature>
<evidence type="ECO:0000256" key="5">
    <source>
        <dbReference type="ARBA" id="ARBA00022989"/>
    </source>
</evidence>
<evidence type="ECO:0000256" key="11">
    <source>
        <dbReference type="SAM" id="MobiDB-lite"/>
    </source>
</evidence>
<evidence type="ECO:0000256" key="10">
    <source>
        <dbReference type="RuleBase" id="RU000688"/>
    </source>
</evidence>
<gene>
    <name evidence="14" type="ORF">PLOB_00021828</name>
</gene>
<accession>A0ABN8RJF3</accession>
<feature type="transmembrane region" description="Helical" evidence="12">
    <location>
        <begin position="125"/>
        <end position="148"/>
    </location>
</feature>
<protein>
    <recommendedName>
        <fullName evidence="13">G-protein coupled receptors family 1 profile domain-containing protein</fullName>
    </recommendedName>
</protein>
<evidence type="ECO:0000313" key="14">
    <source>
        <dbReference type="EMBL" id="CAH3179371.1"/>
    </source>
</evidence>
<proteinExistence type="inferred from homology"/>
<feature type="region of interest" description="Disordered" evidence="11">
    <location>
        <begin position="254"/>
        <end position="275"/>
    </location>
</feature>
<comment type="similarity">
    <text evidence="2 10">Belongs to the G-protein coupled receptor 1 family.</text>
</comment>
<evidence type="ECO:0000256" key="7">
    <source>
        <dbReference type="ARBA" id="ARBA00023136"/>
    </source>
</evidence>
<keyword evidence="4 10" id="KW-0812">Transmembrane</keyword>
<feature type="transmembrane region" description="Helical" evidence="12">
    <location>
        <begin position="168"/>
        <end position="192"/>
    </location>
</feature>
<evidence type="ECO:0000256" key="8">
    <source>
        <dbReference type="ARBA" id="ARBA00023170"/>
    </source>
</evidence>